<gene>
    <name evidence="1" type="ORF">E2C01_100828</name>
</gene>
<sequence length="123" mass="13272">MSVPPPPGQGGETSITAACVPPLVSTAPRRGTRVSVPLFHSSQENKPNCLGAARNLPITHVRPASEMWIVVPASPPKGRPSGCLAFQVTGPAHLRTATTQRQSCFRYDLAMGFLDLEGRWRRD</sequence>
<organism evidence="1 2">
    <name type="scientific">Portunus trituberculatus</name>
    <name type="common">Swimming crab</name>
    <name type="synonym">Neptunus trituberculatus</name>
    <dbReference type="NCBI Taxonomy" id="210409"/>
    <lineage>
        <taxon>Eukaryota</taxon>
        <taxon>Metazoa</taxon>
        <taxon>Ecdysozoa</taxon>
        <taxon>Arthropoda</taxon>
        <taxon>Crustacea</taxon>
        <taxon>Multicrustacea</taxon>
        <taxon>Malacostraca</taxon>
        <taxon>Eumalacostraca</taxon>
        <taxon>Eucarida</taxon>
        <taxon>Decapoda</taxon>
        <taxon>Pleocyemata</taxon>
        <taxon>Brachyura</taxon>
        <taxon>Eubrachyura</taxon>
        <taxon>Portunoidea</taxon>
        <taxon>Portunidae</taxon>
        <taxon>Portuninae</taxon>
        <taxon>Portunus</taxon>
    </lineage>
</organism>
<evidence type="ECO:0000313" key="1">
    <source>
        <dbReference type="EMBL" id="MPD05101.1"/>
    </source>
</evidence>
<evidence type="ECO:0000313" key="2">
    <source>
        <dbReference type="Proteomes" id="UP000324222"/>
    </source>
</evidence>
<proteinExistence type="predicted"/>
<dbReference type="Proteomes" id="UP000324222">
    <property type="component" value="Unassembled WGS sequence"/>
</dbReference>
<name>A0A5B7K7X8_PORTR</name>
<comment type="caution">
    <text evidence="1">The sequence shown here is derived from an EMBL/GenBank/DDBJ whole genome shotgun (WGS) entry which is preliminary data.</text>
</comment>
<keyword evidence="2" id="KW-1185">Reference proteome</keyword>
<reference evidence="1 2" key="1">
    <citation type="submission" date="2019-05" db="EMBL/GenBank/DDBJ databases">
        <title>Another draft genome of Portunus trituberculatus and its Hox gene families provides insights of decapod evolution.</title>
        <authorList>
            <person name="Jeong J.-H."/>
            <person name="Song I."/>
            <person name="Kim S."/>
            <person name="Choi T."/>
            <person name="Kim D."/>
            <person name="Ryu S."/>
            <person name="Kim W."/>
        </authorList>
    </citation>
    <scope>NUCLEOTIDE SEQUENCE [LARGE SCALE GENOMIC DNA]</scope>
    <source>
        <tissue evidence="1">Muscle</tissue>
    </source>
</reference>
<protein>
    <submittedName>
        <fullName evidence="1">Uncharacterized protein</fullName>
    </submittedName>
</protein>
<accession>A0A5B7K7X8</accession>
<dbReference type="EMBL" id="VSRR010144434">
    <property type="protein sequence ID" value="MPD05101.1"/>
    <property type="molecule type" value="Genomic_DNA"/>
</dbReference>
<dbReference type="AlphaFoldDB" id="A0A5B7K7X8"/>